<protein>
    <submittedName>
        <fullName evidence="1">Uncharacterized protein</fullName>
    </submittedName>
</protein>
<gene>
    <name evidence="1" type="ORF">AVEN_133932_1</name>
</gene>
<comment type="caution">
    <text evidence="1">The sequence shown here is derived from an EMBL/GenBank/DDBJ whole genome shotgun (WGS) entry which is preliminary data.</text>
</comment>
<organism evidence="1 2">
    <name type="scientific">Araneus ventricosus</name>
    <name type="common">Orbweaver spider</name>
    <name type="synonym">Epeira ventricosa</name>
    <dbReference type="NCBI Taxonomy" id="182803"/>
    <lineage>
        <taxon>Eukaryota</taxon>
        <taxon>Metazoa</taxon>
        <taxon>Ecdysozoa</taxon>
        <taxon>Arthropoda</taxon>
        <taxon>Chelicerata</taxon>
        <taxon>Arachnida</taxon>
        <taxon>Araneae</taxon>
        <taxon>Araneomorphae</taxon>
        <taxon>Entelegynae</taxon>
        <taxon>Araneoidea</taxon>
        <taxon>Araneidae</taxon>
        <taxon>Araneus</taxon>
    </lineage>
</organism>
<dbReference type="EMBL" id="BGPR01000296">
    <property type="protein sequence ID" value="GBM11205.1"/>
    <property type="molecule type" value="Genomic_DNA"/>
</dbReference>
<name>A0A4Y2D6K2_ARAVE</name>
<sequence>MKLFLLLKNVVSRGEPNKYPKLLSETPLRVEKRSLEWKIVIPLRGNLVCAFERKRQYRLFVYRAWCTLLGQASLTTTKKQTASNDPATARLVRVPARHALVGNSNLLP</sequence>
<keyword evidence="2" id="KW-1185">Reference proteome</keyword>
<evidence type="ECO:0000313" key="2">
    <source>
        <dbReference type="Proteomes" id="UP000499080"/>
    </source>
</evidence>
<dbReference type="AlphaFoldDB" id="A0A4Y2D6K2"/>
<accession>A0A4Y2D6K2</accession>
<dbReference type="Proteomes" id="UP000499080">
    <property type="component" value="Unassembled WGS sequence"/>
</dbReference>
<reference evidence="1 2" key="1">
    <citation type="journal article" date="2019" name="Sci. Rep.">
        <title>Orb-weaving spider Araneus ventricosus genome elucidates the spidroin gene catalogue.</title>
        <authorList>
            <person name="Kono N."/>
            <person name="Nakamura H."/>
            <person name="Ohtoshi R."/>
            <person name="Moran D.A.P."/>
            <person name="Shinohara A."/>
            <person name="Yoshida Y."/>
            <person name="Fujiwara M."/>
            <person name="Mori M."/>
            <person name="Tomita M."/>
            <person name="Arakawa K."/>
        </authorList>
    </citation>
    <scope>NUCLEOTIDE SEQUENCE [LARGE SCALE GENOMIC DNA]</scope>
</reference>
<proteinExistence type="predicted"/>
<dbReference type="OrthoDB" id="10539817at2759"/>
<evidence type="ECO:0000313" key="1">
    <source>
        <dbReference type="EMBL" id="GBM11205.1"/>
    </source>
</evidence>